<evidence type="ECO:0000313" key="3">
    <source>
        <dbReference type="Proteomes" id="UP000525652"/>
    </source>
</evidence>
<proteinExistence type="predicted"/>
<dbReference type="RefSeq" id="WP_185694580.1">
    <property type="nucleotide sequence ID" value="NZ_JACHVA010000137.1"/>
</dbReference>
<evidence type="ECO:0000313" key="2">
    <source>
        <dbReference type="EMBL" id="MBC2603960.1"/>
    </source>
</evidence>
<dbReference type="AlphaFoldDB" id="A0A7X1B3X9"/>
<organism evidence="2 3">
    <name type="scientific">Puniceicoccus vermicola</name>
    <dbReference type="NCBI Taxonomy" id="388746"/>
    <lineage>
        <taxon>Bacteria</taxon>
        <taxon>Pseudomonadati</taxon>
        <taxon>Verrucomicrobiota</taxon>
        <taxon>Opitutia</taxon>
        <taxon>Puniceicoccales</taxon>
        <taxon>Puniceicoccaceae</taxon>
        <taxon>Puniceicoccus</taxon>
    </lineage>
</organism>
<feature type="transmembrane region" description="Helical" evidence="1">
    <location>
        <begin position="81"/>
        <end position="101"/>
    </location>
</feature>
<evidence type="ECO:0008006" key="4">
    <source>
        <dbReference type="Google" id="ProtNLM"/>
    </source>
</evidence>
<evidence type="ECO:0000256" key="1">
    <source>
        <dbReference type="SAM" id="Phobius"/>
    </source>
</evidence>
<keyword evidence="1" id="KW-0472">Membrane</keyword>
<dbReference type="Proteomes" id="UP000525652">
    <property type="component" value="Unassembled WGS sequence"/>
</dbReference>
<reference evidence="2 3" key="1">
    <citation type="submission" date="2020-07" db="EMBL/GenBank/DDBJ databases">
        <authorList>
            <person name="Feng X."/>
        </authorList>
    </citation>
    <scope>NUCLEOTIDE SEQUENCE [LARGE SCALE GENOMIC DNA]</scope>
    <source>
        <strain evidence="2 3">JCM14086</strain>
    </source>
</reference>
<keyword evidence="1" id="KW-1133">Transmembrane helix</keyword>
<comment type="caution">
    <text evidence="2">The sequence shown here is derived from an EMBL/GenBank/DDBJ whole genome shotgun (WGS) entry which is preliminary data.</text>
</comment>
<protein>
    <recommendedName>
        <fullName evidence="4">DUF4345 domain-containing protein</fullName>
    </recommendedName>
</protein>
<name>A0A7X1B3X9_9BACT</name>
<gene>
    <name evidence="2" type="ORF">H5P30_19440</name>
</gene>
<accession>A0A7X1B3X9</accession>
<sequence>MANKLLFLYCLLAGTMDASTGLLLMTAPEFTLGLMGIPSVHPEAMVFIRFVGAFVFGVGSLYWLALWPVWKSGNWEWVRSCLLATAWLRLVVFVFGCVAIGTGALSLQWATVPLSDGLLAILQGWLVLTGKVPGDE</sequence>
<keyword evidence="1" id="KW-0812">Transmembrane</keyword>
<dbReference type="EMBL" id="JACHVA010000137">
    <property type="protein sequence ID" value="MBC2603960.1"/>
    <property type="molecule type" value="Genomic_DNA"/>
</dbReference>
<feature type="transmembrane region" description="Helical" evidence="1">
    <location>
        <begin position="47"/>
        <end position="69"/>
    </location>
</feature>
<keyword evidence="3" id="KW-1185">Reference proteome</keyword>